<feature type="transmembrane region" description="Helical" evidence="1">
    <location>
        <begin position="41"/>
        <end position="60"/>
    </location>
</feature>
<protein>
    <submittedName>
        <fullName evidence="2">Uncharacterized protein</fullName>
    </submittedName>
</protein>
<keyword evidence="1" id="KW-0812">Transmembrane</keyword>
<dbReference type="Proteomes" id="UP000290870">
    <property type="component" value="Unassembled WGS sequence"/>
</dbReference>
<proteinExistence type="predicted"/>
<evidence type="ECO:0000256" key="1">
    <source>
        <dbReference type="SAM" id="Phobius"/>
    </source>
</evidence>
<evidence type="ECO:0000313" key="3">
    <source>
        <dbReference type="Proteomes" id="UP000290870"/>
    </source>
</evidence>
<keyword evidence="1" id="KW-1133">Transmembrane helix</keyword>
<name>A0A4Q0ZAV9_9BACT</name>
<evidence type="ECO:0000313" key="2">
    <source>
        <dbReference type="EMBL" id="RXJ83384.1"/>
    </source>
</evidence>
<sequence length="127" mass="15296">MDYIYLFFIFIAVELFESNWQKSHDLYGLIKNNYLIFQKNIFLYFSLHLAFFYTIFLAIYLNNFGFWMSSIFILKFLDISFKLSIMKKLSLGISIEEIIPINVKMIPVFRYMNVIIYPLTFLIATMM</sequence>
<feature type="transmembrane region" description="Helical" evidence="1">
    <location>
        <begin position="106"/>
        <end position="126"/>
    </location>
</feature>
<dbReference type="AlphaFoldDB" id="A0A4Q0ZAV9"/>
<dbReference type="OrthoDB" id="5365642at2"/>
<accession>A0A4Q0ZAV9</accession>
<organism evidence="2 3">
    <name type="scientific">Arcobacter cloacae</name>
    <dbReference type="NCBI Taxonomy" id="1054034"/>
    <lineage>
        <taxon>Bacteria</taxon>
        <taxon>Pseudomonadati</taxon>
        <taxon>Campylobacterota</taxon>
        <taxon>Epsilonproteobacteria</taxon>
        <taxon>Campylobacterales</taxon>
        <taxon>Arcobacteraceae</taxon>
        <taxon>Arcobacter</taxon>
    </lineage>
</organism>
<reference evidence="2 3" key="1">
    <citation type="submission" date="2017-10" db="EMBL/GenBank/DDBJ databases">
        <title>Genomics of the genus Arcobacter.</title>
        <authorList>
            <person name="Perez-Cataluna A."/>
            <person name="Figueras M.J."/>
        </authorList>
    </citation>
    <scope>NUCLEOTIDE SEQUENCE [LARGE SCALE GENOMIC DNA]</scope>
    <source>
        <strain evidence="2 3">F26</strain>
    </source>
</reference>
<comment type="caution">
    <text evidence="2">The sequence shown here is derived from an EMBL/GenBank/DDBJ whole genome shotgun (WGS) entry which is preliminary data.</text>
</comment>
<gene>
    <name evidence="2" type="ORF">CRU90_10010</name>
</gene>
<keyword evidence="1" id="KW-0472">Membrane</keyword>
<dbReference type="EMBL" id="PDJZ01000012">
    <property type="protein sequence ID" value="RXJ83384.1"/>
    <property type="molecule type" value="Genomic_DNA"/>
</dbReference>
<feature type="transmembrane region" description="Helical" evidence="1">
    <location>
        <begin position="66"/>
        <end position="85"/>
    </location>
</feature>
<dbReference type="RefSeq" id="WP_128987147.1">
    <property type="nucleotide sequence ID" value="NZ_PDJZ01000012.1"/>
</dbReference>